<proteinExistence type="inferred from homology"/>
<dbReference type="Gene3D" id="3.30.930.10">
    <property type="entry name" value="Bira Bifunctional Protein, Domain 2"/>
    <property type="match status" value="1"/>
</dbReference>
<sequence>MEELVALCKRRGFVFQSSEIYNGFAGFFDYGPLGVEIKKNIKDLWWRDVVRRRDDIVGLDSSIIGSPKIWEASGHVAGFSDPMVDCRESKLRYRADQVFWARVALAETGEVLGAVSVMESGTMEAEAQAAADKMKRKAAKQGALAPLDLKDLTQATAEDLSIIPSPATGNPGTLTAPRDFNLMFQTAVGATVDGSNAAYLRPETAQGIFTNFKNVQQTARAKIPFGIAQIGKAFRNEITPRNFIFRSREFEQMEVEYFISDDDDAWRGEHQAWLDFSWQWLLSIGLREELMGRDVHEAHKLAHYARACTDITFRFPFGQSELQGVAARGAYDLTQHQEASGKGMEYFDEATKRKYVPHVIEPSLGVDRLFLALLTSAYHEDEASSARHLNGACLHVGGEKRTLLRFHPAIAPIKVAVFPLVKNKPELMAKAEGLYKQLSMRYNCFWDVAGAIGRRYRRMDEAGTPFCITVDFDTLEDDTVTVRDRDSTEQVRMPMADVIPYLDKAVHGY</sequence>
<dbReference type="SUPFAM" id="SSF55681">
    <property type="entry name" value="Class II aaRS and biotin synthetases"/>
    <property type="match status" value="1"/>
</dbReference>
<dbReference type="GO" id="GO:0006264">
    <property type="term" value="P:mitochondrial DNA replication"/>
    <property type="evidence" value="ECO:0007669"/>
    <property type="project" value="TreeGrafter"/>
</dbReference>
<evidence type="ECO:0000313" key="10">
    <source>
        <dbReference type="EMBL" id="KAG5180272.1"/>
    </source>
</evidence>
<dbReference type="InterPro" id="IPR002315">
    <property type="entry name" value="tRNA-synt_gly"/>
</dbReference>
<dbReference type="InterPro" id="IPR006195">
    <property type="entry name" value="aa-tRNA-synth_II"/>
</dbReference>
<dbReference type="CDD" id="cd00774">
    <property type="entry name" value="GlyRS-like_core"/>
    <property type="match status" value="1"/>
</dbReference>
<organism evidence="10 11">
    <name type="scientific">Tribonema minus</name>
    <dbReference type="NCBI Taxonomy" id="303371"/>
    <lineage>
        <taxon>Eukaryota</taxon>
        <taxon>Sar</taxon>
        <taxon>Stramenopiles</taxon>
        <taxon>Ochrophyta</taxon>
        <taxon>PX clade</taxon>
        <taxon>Xanthophyceae</taxon>
        <taxon>Tribonematales</taxon>
        <taxon>Tribonemataceae</taxon>
        <taxon>Tribonema</taxon>
    </lineage>
</organism>
<dbReference type="GO" id="GO:0004820">
    <property type="term" value="F:glycine-tRNA ligase activity"/>
    <property type="evidence" value="ECO:0007669"/>
    <property type="project" value="UniProtKB-EC"/>
</dbReference>
<dbReference type="GO" id="GO:0044281">
    <property type="term" value="P:small molecule metabolic process"/>
    <property type="evidence" value="ECO:0007669"/>
    <property type="project" value="UniProtKB-ARBA"/>
</dbReference>
<dbReference type="GO" id="GO:0005524">
    <property type="term" value="F:ATP binding"/>
    <property type="evidence" value="ECO:0007669"/>
    <property type="project" value="UniProtKB-KW"/>
</dbReference>
<dbReference type="NCBIfam" id="NF003211">
    <property type="entry name" value="PRK04173.1"/>
    <property type="match status" value="1"/>
</dbReference>
<dbReference type="Pfam" id="PF00587">
    <property type="entry name" value="tRNA-synt_2b"/>
    <property type="match status" value="1"/>
</dbReference>
<dbReference type="InterPro" id="IPR045864">
    <property type="entry name" value="aa-tRNA-synth_II/BPL/LPL"/>
</dbReference>
<dbReference type="SUPFAM" id="SSF52954">
    <property type="entry name" value="Class II aaRS ABD-related"/>
    <property type="match status" value="1"/>
</dbReference>
<dbReference type="CDD" id="cd00858">
    <property type="entry name" value="GlyRS_anticodon"/>
    <property type="match status" value="1"/>
</dbReference>
<gene>
    <name evidence="10" type="ORF">JKP88DRAFT_187374</name>
</gene>
<dbReference type="InterPro" id="IPR033731">
    <property type="entry name" value="GlyRS-like_core"/>
</dbReference>
<evidence type="ECO:0000256" key="5">
    <source>
        <dbReference type="ARBA" id="ARBA00022741"/>
    </source>
</evidence>
<evidence type="ECO:0000256" key="4">
    <source>
        <dbReference type="ARBA" id="ARBA00022598"/>
    </source>
</evidence>
<dbReference type="InterPro" id="IPR036621">
    <property type="entry name" value="Anticodon-bd_dom_sf"/>
</dbReference>
<dbReference type="AlphaFoldDB" id="A0A835YRJ7"/>
<protein>
    <recommendedName>
        <fullName evidence="2">glycine--tRNA ligase</fullName>
        <ecNumber evidence="2">6.1.1.14</ecNumber>
    </recommendedName>
</protein>
<name>A0A835YRJ7_9STRA</name>
<keyword evidence="6" id="KW-0067">ATP-binding</keyword>
<dbReference type="InterPro" id="IPR027031">
    <property type="entry name" value="Gly-tRNA_synthase/POLG2"/>
</dbReference>
<evidence type="ECO:0000256" key="8">
    <source>
        <dbReference type="ARBA" id="ARBA00023146"/>
    </source>
</evidence>
<dbReference type="InterPro" id="IPR002314">
    <property type="entry name" value="aa-tRNA-synt_IIb"/>
</dbReference>
<dbReference type="PROSITE" id="PS50862">
    <property type="entry name" value="AA_TRNA_LIGASE_II"/>
    <property type="match status" value="1"/>
</dbReference>
<comment type="caution">
    <text evidence="10">The sequence shown here is derived from an EMBL/GenBank/DDBJ whole genome shotgun (WGS) entry which is preliminary data.</text>
</comment>
<comment type="similarity">
    <text evidence="1">Belongs to the class-II aminoacyl-tRNA synthetase family.</text>
</comment>
<dbReference type="EC" id="6.1.1.14" evidence="2"/>
<evidence type="ECO:0000256" key="6">
    <source>
        <dbReference type="ARBA" id="ARBA00022840"/>
    </source>
</evidence>
<dbReference type="NCBIfam" id="TIGR00389">
    <property type="entry name" value="glyS_dimeric"/>
    <property type="match status" value="1"/>
</dbReference>
<evidence type="ECO:0000256" key="1">
    <source>
        <dbReference type="ARBA" id="ARBA00008226"/>
    </source>
</evidence>
<dbReference type="Proteomes" id="UP000664859">
    <property type="component" value="Unassembled WGS sequence"/>
</dbReference>
<dbReference type="Pfam" id="PF03129">
    <property type="entry name" value="HGTP_anticodon"/>
    <property type="match status" value="1"/>
</dbReference>
<accession>A0A835YRJ7</accession>
<evidence type="ECO:0000256" key="3">
    <source>
        <dbReference type="ARBA" id="ARBA00022490"/>
    </source>
</evidence>
<keyword evidence="3" id="KW-0963">Cytoplasm</keyword>
<keyword evidence="11" id="KW-1185">Reference proteome</keyword>
<dbReference type="OrthoDB" id="57698at2759"/>
<dbReference type="FunFam" id="3.40.50.800:FF:000002">
    <property type="entry name" value="Glycine--tRNA ligase"/>
    <property type="match status" value="1"/>
</dbReference>
<feature type="domain" description="Aminoacyl-transfer RNA synthetases class-II family profile" evidence="9">
    <location>
        <begin position="128"/>
        <end position="408"/>
    </location>
</feature>
<dbReference type="GO" id="GO:0005739">
    <property type="term" value="C:mitochondrion"/>
    <property type="evidence" value="ECO:0007669"/>
    <property type="project" value="TreeGrafter"/>
</dbReference>
<dbReference type="PANTHER" id="PTHR10745">
    <property type="entry name" value="GLYCYL-TRNA SYNTHETASE/DNA POLYMERASE SUBUNIT GAMMA-2"/>
    <property type="match status" value="1"/>
</dbReference>
<evidence type="ECO:0000256" key="2">
    <source>
        <dbReference type="ARBA" id="ARBA00012829"/>
    </source>
</evidence>
<dbReference type="PRINTS" id="PR01043">
    <property type="entry name" value="TRNASYNTHGLY"/>
</dbReference>
<dbReference type="GO" id="GO:0006426">
    <property type="term" value="P:glycyl-tRNA aminoacylation"/>
    <property type="evidence" value="ECO:0007669"/>
    <property type="project" value="InterPro"/>
</dbReference>
<keyword evidence="8 10" id="KW-0030">Aminoacyl-tRNA synthetase</keyword>
<dbReference type="InterPro" id="IPR004154">
    <property type="entry name" value="Anticodon-bd"/>
</dbReference>
<reference evidence="10" key="1">
    <citation type="submission" date="2021-02" db="EMBL/GenBank/DDBJ databases">
        <title>First Annotated Genome of the Yellow-green Alga Tribonema minus.</title>
        <authorList>
            <person name="Mahan K.M."/>
        </authorList>
    </citation>
    <scope>NUCLEOTIDE SEQUENCE</scope>
    <source>
        <strain evidence="10">UTEX B ZZ1240</strain>
    </source>
</reference>
<keyword evidence="4" id="KW-0436">Ligase</keyword>
<dbReference type="EMBL" id="JAFCMP010000401">
    <property type="protein sequence ID" value="KAG5180272.1"/>
    <property type="molecule type" value="Genomic_DNA"/>
</dbReference>
<evidence type="ECO:0000313" key="11">
    <source>
        <dbReference type="Proteomes" id="UP000664859"/>
    </source>
</evidence>
<evidence type="ECO:0000256" key="7">
    <source>
        <dbReference type="ARBA" id="ARBA00022917"/>
    </source>
</evidence>
<dbReference type="Gene3D" id="3.40.50.800">
    <property type="entry name" value="Anticodon-binding domain"/>
    <property type="match status" value="1"/>
</dbReference>
<keyword evidence="5" id="KW-0547">Nucleotide-binding</keyword>
<dbReference type="PANTHER" id="PTHR10745:SF8">
    <property type="entry name" value="DNA POLYMERASE SUBUNIT GAMMA-2, MITOCHONDRIAL"/>
    <property type="match status" value="1"/>
</dbReference>
<evidence type="ECO:0000259" key="9">
    <source>
        <dbReference type="PROSITE" id="PS50862"/>
    </source>
</evidence>
<keyword evidence="7" id="KW-0648">Protein biosynthesis</keyword>